<comment type="caution">
    <text evidence="5">The sequence shown here is derived from an EMBL/GenBank/DDBJ whole genome shotgun (WGS) entry which is preliminary data.</text>
</comment>
<evidence type="ECO:0000313" key="5">
    <source>
        <dbReference type="EMBL" id="KAL3268644.1"/>
    </source>
</evidence>
<evidence type="ECO:0000256" key="2">
    <source>
        <dbReference type="ARBA" id="ARBA00022676"/>
    </source>
</evidence>
<accession>A0ABD2MQD7</accession>
<dbReference type="SUPFAM" id="SSF53756">
    <property type="entry name" value="UDP-Glycosyltransferase/glycogen phosphorylase"/>
    <property type="match status" value="1"/>
</dbReference>
<dbReference type="CDD" id="cd03784">
    <property type="entry name" value="GT1_Gtf-like"/>
    <property type="match status" value="1"/>
</dbReference>
<evidence type="ECO:0000313" key="6">
    <source>
        <dbReference type="Proteomes" id="UP001516400"/>
    </source>
</evidence>
<dbReference type="Pfam" id="PF00201">
    <property type="entry name" value="UDPGT"/>
    <property type="match status" value="1"/>
</dbReference>
<keyword evidence="6" id="KW-1185">Reference proteome</keyword>
<proteinExistence type="inferred from homology"/>
<evidence type="ECO:0000256" key="1">
    <source>
        <dbReference type="ARBA" id="ARBA00009995"/>
    </source>
</evidence>
<dbReference type="InterPro" id="IPR002213">
    <property type="entry name" value="UDP_glucos_trans"/>
</dbReference>
<dbReference type="PANTHER" id="PTHR48043">
    <property type="entry name" value="EG:EG0003.4 PROTEIN-RELATED"/>
    <property type="match status" value="1"/>
</dbReference>
<dbReference type="Proteomes" id="UP001516400">
    <property type="component" value="Unassembled WGS sequence"/>
</dbReference>
<evidence type="ECO:0008006" key="7">
    <source>
        <dbReference type="Google" id="ProtNLM"/>
    </source>
</evidence>
<feature type="signal peptide" evidence="4">
    <location>
        <begin position="1"/>
        <end position="20"/>
    </location>
</feature>
<feature type="chain" id="PRO_5044830639" description="UDP-glucuronosyltransferase" evidence="4">
    <location>
        <begin position="21"/>
        <end position="358"/>
    </location>
</feature>
<dbReference type="EMBL" id="JABFTP020000021">
    <property type="protein sequence ID" value="KAL3268644.1"/>
    <property type="molecule type" value="Genomic_DNA"/>
</dbReference>
<keyword evidence="2" id="KW-0328">Glycosyltransferase</keyword>
<dbReference type="PANTHER" id="PTHR48043:SF159">
    <property type="entry name" value="EG:EG0003.4 PROTEIN-RELATED"/>
    <property type="match status" value="1"/>
</dbReference>
<keyword evidence="3" id="KW-0808">Transferase</keyword>
<comment type="similarity">
    <text evidence="1">Belongs to the UDP-glycosyltransferase family.</text>
</comment>
<dbReference type="Gene3D" id="3.40.50.2000">
    <property type="entry name" value="Glycogen Phosphorylase B"/>
    <property type="match status" value="2"/>
</dbReference>
<dbReference type="InterPro" id="IPR050271">
    <property type="entry name" value="UDP-glycosyltransferase"/>
</dbReference>
<protein>
    <recommendedName>
        <fullName evidence="7">UDP-glucuronosyltransferase</fullName>
    </recommendedName>
</protein>
<sequence length="358" mass="40900">MFLCVLLLGLILKNEIQVESARILGIFPTPSKSHYALGNVLLKELARRGHEVTMISPFEEKHPPPNSSYRDIKLEFEISEADKSSNFFSSDMSNPYLVTLFLNYVGCKMLNATLNFPNVQKLLESEEKFDAVIMDQFVDDGFSYFAHRFGANNILVSTTTAKAWVNPLVGNPAPPSVVADLLLNFPNRMNFLERLQNTIFYLYSVLNIHLYFFPQQNKIIKENLPEARPLYDYLYNVSLVLINTHESYTDPSSMVPVMKNVGGYHVSPAKKLPEDLQKFMDDSKEGVVYFSMGSNLKSKDMPKEVIEAIIRVFAKLKIKILWKWEDDSLPGQPPNLKLSKWLPQQEILGKCLDIIIHE</sequence>
<gene>
    <name evidence="5" type="ORF">HHI36_007748</name>
</gene>
<organism evidence="5 6">
    <name type="scientific">Cryptolaemus montrouzieri</name>
    <dbReference type="NCBI Taxonomy" id="559131"/>
    <lineage>
        <taxon>Eukaryota</taxon>
        <taxon>Metazoa</taxon>
        <taxon>Ecdysozoa</taxon>
        <taxon>Arthropoda</taxon>
        <taxon>Hexapoda</taxon>
        <taxon>Insecta</taxon>
        <taxon>Pterygota</taxon>
        <taxon>Neoptera</taxon>
        <taxon>Endopterygota</taxon>
        <taxon>Coleoptera</taxon>
        <taxon>Polyphaga</taxon>
        <taxon>Cucujiformia</taxon>
        <taxon>Coccinelloidea</taxon>
        <taxon>Coccinellidae</taxon>
        <taxon>Scymninae</taxon>
        <taxon>Scymnini</taxon>
        <taxon>Cryptolaemus</taxon>
    </lineage>
</organism>
<reference evidence="5 6" key="1">
    <citation type="journal article" date="2021" name="BMC Biol.">
        <title>Horizontally acquired antibacterial genes associated with adaptive radiation of ladybird beetles.</title>
        <authorList>
            <person name="Li H.S."/>
            <person name="Tang X.F."/>
            <person name="Huang Y.H."/>
            <person name="Xu Z.Y."/>
            <person name="Chen M.L."/>
            <person name="Du X.Y."/>
            <person name="Qiu B.Y."/>
            <person name="Chen P.T."/>
            <person name="Zhang W."/>
            <person name="Slipinski A."/>
            <person name="Escalona H.E."/>
            <person name="Waterhouse R.M."/>
            <person name="Zwick A."/>
            <person name="Pang H."/>
        </authorList>
    </citation>
    <scope>NUCLEOTIDE SEQUENCE [LARGE SCALE GENOMIC DNA]</scope>
    <source>
        <strain evidence="5">SYSU2018</strain>
    </source>
</reference>
<dbReference type="GO" id="GO:0016757">
    <property type="term" value="F:glycosyltransferase activity"/>
    <property type="evidence" value="ECO:0007669"/>
    <property type="project" value="UniProtKB-KW"/>
</dbReference>
<keyword evidence="4" id="KW-0732">Signal</keyword>
<dbReference type="AlphaFoldDB" id="A0ABD2MQD7"/>
<name>A0ABD2MQD7_9CUCU</name>
<evidence type="ECO:0000256" key="3">
    <source>
        <dbReference type="ARBA" id="ARBA00022679"/>
    </source>
</evidence>
<evidence type="ECO:0000256" key="4">
    <source>
        <dbReference type="SAM" id="SignalP"/>
    </source>
</evidence>